<dbReference type="InterPro" id="IPR001279">
    <property type="entry name" value="Metallo-B-lactamas"/>
</dbReference>
<protein>
    <recommendedName>
        <fullName evidence="7">Metallo-beta-lactamase domain-containing protein</fullName>
    </recommendedName>
</protein>
<feature type="transmembrane region" description="Helical" evidence="6">
    <location>
        <begin position="418"/>
        <end position="438"/>
    </location>
</feature>
<evidence type="ECO:0000313" key="8">
    <source>
        <dbReference type="EMBL" id="BBL34345.1"/>
    </source>
</evidence>
<dbReference type="InterPro" id="IPR052159">
    <property type="entry name" value="Competence_DNA_uptake"/>
</dbReference>
<dbReference type="AlphaFoldDB" id="A0A4Y1YQT8"/>
<evidence type="ECO:0000256" key="5">
    <source>
        <dbReference type="ARBA" id="ARBA00023136"/>
    </source>
</evidence>
<dbReference type="InterPro" id="IPR035681">
    <property type="entry name" value="ComA-like_MBL"/>
</dbReference>
<sequence>MFIGIYSLAFVLGALWLLQQPVLPEMCWAIGLIPVGCTAFMLARCKFRFALLASRCLWWVVMLMAGFFWTALSAQSRLADELPHAWEGQDIAVVGVVTELPQVTSVNVRFRFKVEQVLTPNAIIPTHIQLAWYRDNRYQEGNLPEVMAGERWQLVVRLKRPHGNINPHVADYEAKLLERNVRAVGYIRRAESNSRLAVLEHHPNYFFERKRAEIRNLFRHYLADYPYAGVLIALVVGDQRSIPVEQWDTFIHTGTSHLMAISGSHITLVAGLVAFMAYWIWQRAGLALWLPARKFALLCGLIVALGYALLAGFAVPVRRALFMMCVIVVAFWGNQRVHALSVLGWVLLLVVVLDPWAVIAPGFWLSFAAVALICLVVSGRVGQPGTIIGWLRIQWAITLGLFPLLLILFQQISLISPVANAVAIPIITLIIVPLSLLATIPGLEFLLLVAHPVLQITMECLHWLGELPLATWQQHTPPLWAVIVAIIGVVWLLLPGGPGLGITAGFPARWLGILMGIPLFFSVLEKPAEGELWVSVLDVGQGLSVVLRTRHHTMLYDTGPKYSNGDSGKYVILPFMRGEGIRTLDKIIISHADSDHSGGTLSVLAGMPTKELLMSAATEHPIRQAITDNHDCVAGTAWWWDGVRFEILHPQVADFSPLQKRDSNAMSCVLKVTTPHGSILLPGDIDRKTEADLLQRASDLLAANVLIVPHHGSRSSSSPAFVQRVNPDYAIFTVGYRSRFGHPHTEVTARYQAQGSLLQRSDHDGAILLRFARKRIEIGTWRALHRRFWHDQYK</sequence>
<dbReference type="Proteomes" id="UP000316473">
    <property type="component" value="Chromosome"/>
</dbReference>
<keyword evidence="2" id="KW-1003">Cell membrane</keyword>
<dbReference type="NCBIfam" id="TIGR00361">
    <property type="entry name" value="ComEC_Rec2"/>
    <property type="match status" value="1"/>
</dbReference>
<evidence type="ECO:0000259" key="7">
    <source>
        <dbReference type="SMART" id="SM00849"/>
    </source>
</evidence>
<keyword evidence="3 6" id="KW-0812">Transmembrane</keyword>
<evidence type="ECO:0000256" key="4">
    <source>
        <dbReference type="ARBA" id="ARBA00022989"/>
    </source>
</evidence>
<dbReference type="Pfam" id="PF03772">
    <property type="entry name" value="Competence"/>
    <property type="match status" value="1"/>
</dbReference>
<feature type="domain" description="Metallo-beta-lactamase" evidence="7">
    <location>
        <begin position="541"/>
        <end position="736"/>
    </location>
</feature>
<dbReference type="InterPro" id="IPR036866">
    <property type="entry name" value="RibonucZ/Hydroxyglut_hydro"/>
</dbReference>
<dbReference type="Pfam" id="PF13567">
    <property type="entry name" value="DUF4131"/>
    <property type="match status" value="1"/>
</dbReference>
<feature type="transmembrane region" description="Helical" evidence="6">
    <location>
        <begin position="217"/>
        <end position="237"/>
    </location>
</feature>
<dbReference type="CDD" id="cd07731">
    <property type="entry name" value="ComA-like_MBL-fold"/>
    <property type="match status" value="1"/>
</dbReference>
<dbReference type="InterPro" id="IPR004477">
    <property type="entry name" value="ComEC_N"/>
</dbReference>
<accession>A0A4Y1YQT8</accession>
<keyword evidence="5 6" id="KW-0472">Membrane</keyword>
<dbReference type="NCBIfam" id="TIGR00360">
    <property type="entry name" value="ComEC_N-term"/>
    <property type="match status" value="1"/>
</dbReference>
<dbReference type="SMART" id="SM00849">
    <property type="entry name" value="Lactamase_B"/>
    <property type="match status" value="1"/>
</dbReference>
<feature type="transmembrane region" description="Helical" evidence="6">
    <location>
        <begin position="393"/>
        <end position="412"/>
    </location>
</feature>
<feature type="transmembrane region" description="Helical" evidence="6">
    <location>
        <begin position="477"/>
        <end position="494"/>
    </location>
</feature>
<dbReference type="Gene3D" id="3.60.15.10">
    <property type="entry name" value="Ribonuclease Z/Hydroxyacylglutathione hydrolase-like"/>
    <property type="match status" value="1"/>
</dbReference>
<evidence type="ECO:0000313" key="9">
    <source>
        <dbReference type="Proteomes" id="UP000316473"/>
    </source>
</evidence>
<comment type="subcellular location">
    <subcellularLocation>
        <location evidence="1">Cell membrane</location>
        <topology evidence="1">Multi-pass membrane protein</topology>
    </subcellularLocation>
</comment>
<feature type="transmembrane region" description="Helical" evidence="6">
    <location>
        <begin position="257"/>
        <end position="280"/>
    </location>
</feature>
<reference evidence="8 9" key="1">
    <citation type="submission" date="2019-06" db="EMBL/GenBank/DDBJ databases">
        <title>Nitrosomonas stercoris KYUHI-S whole genome shotgun sequence.</title>
        <authorList>
            <person name="Nakagawa T."/>
            <person name="Tsuchiya Y."/>
            <person name="Takahashi R."/>
        </authorList>
    </citation>
    <scope>NUCLEOTIDE SEQUENCE [LARGE SCALE GENOMIC DNA]</scope>
    <source>
        <strain evidence="8 9">KYUHI-S</strain>
    </source>
</reference>
<evidence type="ECO:0000256" key="2">
    <source>
        <dbReference type="ARBA" id="ARBA00022475"/>
    </source>
</evidence>
<keyword evidence="4 6" id="KW-1133">Transmembrane helix</keyword>
<dbReference type="SUPFAM" id="SSF56281">
    <property type="entry name" value="Metallo-hydrolase/oxidoreductase"/>
    <property type="match status" value="1"/>
</dbReference>
<gene>
    <name evidence="8" type="ORF">Nstercoris_00576</name>
</gene>
<evidence type="ECO:0000256" key="1">
    <source>
        <dbReference type="ARBA" id="ARBA00004651"/>
    </source>
</evidence>
<dbReference type="PANTHER" id="PTHR30619:SF1">
    <property type="entry name" value="RECOMBINATION PROTEIN 2"/>
    <property type="match status" value="1"/>
</dbReference>
<evidence type="ECO:0000256" key="6">
    <source>
        <dbReference type="SAM" id="Phobius"/>
    </source>
</evidence>
<organism evidence="8 9">
    <name type="scientific">Nitrosomonas stercoris</name>
    <dbReference type="NCBI Taxonomy" id="1444684"/>
    <lineage>
        <taxon>Bacteria</taxon>
        <taxon>Pseudomonadati</taxon>
        <taxon>Pseudomonadota</taxon>
        <taxon>Betaproteobacteria</taxon>
        <taxon>Nitrosomonadales</taxon>
        <taxon>Nitrosomonadaceae</taxon>
        <taxon>Nitrosomonas</taxon>
    </lineage>
</organism>
<dbReference type="PANTHER" id="PTHR30619">
    <property type="entry name" value="DNA INTERNALIZATION/COMPETENCE PROTEIN COMEC/REC2"/>
    <property type="match status" value="1"/>
</dbReference>
<dbReference type="KEGG" id="nst:Nstercoris_00576"/>
<feature type="transmembrane region" description="Helical" evidence="6">
    <location>
        <begin position="292"/>
        <end position="310"/>
    </location>
</feature>
<feature type="transmembrane region" description="Helical" evidence="6">
    <location>
        <begin position="340"/>
        <end position="357"/>
    </location>
</feature>
<name>A0A4Y1YQT8_9PROT</name>
<proteinExistence type="predicted"/>
<feature type="transmembrane region" description="Helical" evidence="6">
    <location>
        <begin position="363"/>
        <end position="381"/>
    </location>
</feature>
<keyword evidence="9" id="KW-1185">Reference proteome</keyword>
<dbReference type="EMBL" id="AP019755">
    <property type="protein sequence ID" value="BBL34345.1"/>
    <property type="molecule type" value="Genomic_DNA"/>
</dbReference>
<dbReference type="GO" id="GO:0005886">
    <property type="term" value="C:plasma membrane"/>
    <property type="evidence" value="ECO:0007669"/>
    <property type="project" value="UniProtKB-SubCell"/>
</dbReference>
<dbReference type="GO" id="GO:0030420">
    <property type="term" value="P:establishment of competence for transformation"/>
    <property type="evidence" value="ECO:0007669"/>
    <property type="project" value="InterPro"/>
</dbReference>
<feature type="transmembrane region" description="Helical" evidence="6">
    <location>
        <begin position="48"/>
        <end position="72"/>
    </location>
</feature>
<dbReference type="InterPro" id="IPR004797">
    <property type="entry name" value="Competence_ComEC/Rec2"/>
</dbReference>
<evidence type="ECO:0000256" key="3">
    <source>
        <dbReference type="ARBA" id="ARBA00022692"/>
    </source>
</evidence>
<dbReference type="InterPro" id="IPR025405">
    <property type="entry name" value="DUF4131"/>
</dbReference>
<dbReference type="Pfam" id="PF00753">
    <property type="entry name" value="Lactamase_B"/>
    <property type="match status" value="1"/>
</dbReference>